<protein>
    <submittedName>
        <fullName evidence="1">Uncharacterized protein</fullName>
    </submittedName>
</protein>
<gene>
    <name evidence="1" type="ORF">METZ01_LOCUS142275</name>
</gene>
<sequence>MSEVSRRAFLCAGAGSFSACKTIPSSATAAARDARYNVEDQVAFGGQTRRLKLTNNDRCIASLIFATDYPTHFRLKPELYPVCTPQGIPVTDSHQFCFIHHQSIMTGHGKVRLDGSDRDVDFYRQLPYPDDQREDKFHKSHNLFHMGPSGIQRITSARWDITNQITLKLTVEWQSREKKSEGGQPLIIEQRRYDIFQRGELTIIDQFSQLVPATKPLTLKADRHSFVGVRVHDLIDPDEGGVMRDSERRINPDGDYWDKQGERKAPKWIDCAGKIGNNVVGIAMFGHPGNVRNEFYCRGWGLMICSATLGHDVRVSHDQPFHFAARFVAHDGELTHAEADNLYQQFGARPREIGN</sequence>
<proteinExistence type="predicted"/>
<dbReference type="AlphaFoldDB" id="A0A381ZKC4"/>
<dbReference type="PROSITE" id="PS51318">
    <property type="entry name" value="TAT"/>
    <property type="match status" value="1"/>
</dbReference>
<organism evidence="1">
    <name type="scientific">marine metagenome</name>
    <dbReference type="NCBI Taxonomy" id="408172"/>
    <lineage>
        <taxon>unclassified sequences</taxon>
        <taxon>metagenomes</taxon>
        <taxon>ecological metagenomes</taxon>
    </lineage>
</organism>
<evidence type="ECO:0000313" key="1">
    <source>
        <dbReference type="EMBL" id="SVA89421.1"/>
    </source>
</evidence>
<name>A0A381ZKC4_9ZZZZ</name>
<accession>A0A381ZKC4</accession>
<dbReference type="Pfam" id="PF14100">
    <property type="entry name" value="DUF6807"/>
    <property type="match status" value="1"/>
</dbReference>
<dbReference type="EMBL" id="UINC01021580">
    <property type="protein sequence ID" value="SVA89421.1"/>
    <property type="molecule type" value="Genomic_DNA"/>
</dbReference>
<dbReference type="PROSITE" id="PS51257">
    <property type="entry name" value="PROKAR_LIPOPROTEIN"/>
    <property type="match status" value="1"/>
</dbReference>
<dbReference type="InterPro" id="IPR006311">
    <property type="entry name" value="TAT_signal"/>
</dbReference>
<reference evidence="1" key="1">
    <citation type="submission" date="2018-05" db="EMBL/GenBank/DDBJ databases">
        <authorList>
            <person name="Lanie J.A."/>
            <person name="Ng W.-L."/>
            <person name="Kazmierczak K.M."/>
            <person name="Andrzejewski T.M."/>
            <person name="Davidsen T.M."/>
            <person name="Wayne K.J."/>
            <person name="Tettelin H."/>
            <person name="Glass J.I."/>
            <person name="Rusch D."/>
            <person name="Podicherti R."/>
            <person name="Tsui H.-C.T."/>
            <person name="Winkler M.E."/>
        </authorList>
    </citation>
    <scope>NUCLEOTIDE SEQUENCE</scope>
</reference>
<dbReference type="InterPro" id="IPR029475">
    <property type="entry name" value="DUF6807"/>
</dbReference>